<gene>
    <name evidence="14" type="ORF">GCK72_010206</name>
</gene>
<dbReference type="InterPro" id="IPR007282">
    <property type="entry name" value="NOT2/3/5_C"/>
</dbReference>
<dbReference type="GO" id="GO:0006355">
    <property type="term" value="P:regulation of DNA-templated transcription"/>
    <property type="evidence" value="ECO:0007669"/>
    <property type="project" value="InterPro"/>
</dbReference>
<dbReference type="InterPro" id="IPR012270">
    <property type="entry name" value="CCR4-NOT_su3/5"/>
</dbReference>
<dbReference type="CTD" id="9802784"/>
<feature type="domain" description="NOT2/NOT3/NOT5 C-terminal" evidence="13">
    <location>
        <begin position="604"/>
        <end position="723"/>
    </location>
</feature>
<keyword evidence="5 10" id="KW-0678">Repressor</keyword>
<feature type="compositionally biased region" description="Basic and acidic residues" evidence="11">
    <location>
        <begin position="402"/>
        <end position="424"/>
    </location>
</feature>
<dbReference type="PIRSF" id="PIRSF005290">
    <property type="entry name" value="NOT_su_3_5"/>
    <property type="match status" value="1"/>
</dbReference>
<feature type="compositionally biased region" description="Polar residues" evidence="11">
    <location>
        <begin position="276"/>
        <end position="294"/>
    </location>
</feature>
<evidence type="ECO:0000256" key="6">
    <source>
        <dbReference type="ARBA" id="ARBA00022553"/>
    </source>
</evidence>
<keyword evidence="8 10" id="KW-0804">Transcription</keyword>
<name>A0A6A5H413_CAERE</name>
<dbReference type="Pfam" id="PF04153">
    <property type="entry name" value="NOT2_3_5_C"/>
    <property type="match status" value="1"/>
</dbReference>
<feature type="region of interest" description="Disordered" evidence="11">
    <location>
        <begin position="152"/>
        <end position="174"/>
    </location>
</feature>
<dbReference type="Gene3D" id="2.30.30.1020">
    <property type="entry name" value="CCR4-NOT complex subunit 2/3/5, C-terminal domain"/>
    <property type="match status" value="1"/>
</dbReference>
<dbReference type="RefSeq" id="XP_053587320.1">
    <property type="nucleotide sequence ID" value="XM_053727743.1"/>
</dbReference>
<sequence length="729" mass="81497">MAEKRKLLAEIEKCFKKIDEGVELFEETMEKMHEANSDNQRDKYQDDLKKEIKKLQRLRDQVKNWQNASEIKDKEKLNAYRKLIEQRMEQFKDVERENKTKPHSKLGLSAEEKMDPKEKEKAETMDWIQHQIRSLNEEVDRSEMHMESLATADIGKGKRAKKEDSKSKNERERRTEMLRRHLDRINFHIEKLEICMRMVSNESLGAKKVHDTLKEPIEAYVEMMNEDDAEHAEDYDPEDAYDELNLEKLCQQIGGVNVASVDEDHKENGHELGIDTSESGAVSGSRHTSGENGQPPSPAGRRVAPLSMPSPHAGTPELKRLASKDSNVDRPRTPPVTPASTAPPPPGIPYNSVAAGRSTTTPVPSTPVSVSSPAPSLAQPAAPSPIITGKTVPVPPPTNSVNEEKECSKVEVDPVSKIAEKLSEDSSPPTSLEITDKSSSTDSAPFLSSEEKEQQQVNSVNEEVPQKKDSITSTTSRGSIATSTTTTAEPSEPPKQVATTITAKAESVNGEATNVARSTPQQPQQQSTISTTTTSMLGGMPSDDPALQAALNMAAPQPAVATGPKRAHIPAWLGASPLGRTSMTQEFDGQLAALELACAKATFPLDSEKPRNYLSKMSFPVPSWYGQAAPNTSDSLEYYLRLAPDTLFFIFYYMEGTRAQLLAAKALKKLSWRFHTKYLTWFQRHEEPKQITDDYEQGTYVYFDFEKWSQRKKESFTFEYKFLEDKEFD</sequence>
<dbReference type="EMBL" id="WUAV01000003">
    <property type="protein sequence ID" value="KAF1761947.1"/>
    <property type="molecule type" value="Genomic_DNA"/>
</dbReference>
<feature type="compositionally biased region" description="Basic and acidic residues" evidence="11">
    <location>
        <begin position="262"/>
        <end position="273"/>
    </location>
</feature>
<reference evidence="14 15" key="1">
    <citation type="submission" date="2019-12" db="EMBL/GenBank/DDBJ databases">
        <title>Chromosome-level assembly of the Caenorhabditis remanei genome.</title>
        <authorList>
            <person name="Teterina A.A."/>
            <person name="Willis J.H."/>
            <person name="Phillips P.C."/>
        </authorList>
    </citation>
    <scope>NUCLEOTIDE SEQUENCE [LARGE SCALE GENOMIC DNA]</scope>
    <source>
        <strain evidence="14 15">PX506</strain>
        <tissue evidence="14">Whole organism</tissue>
    </source>
</reference>
<evidence type="ECO:0000256" key="4">
    <source>
        <dbReference type="ARBA" id="ARBA00022490"/>
    </source>
</evidence>
<evidence type="ECO:0000256" key="2">
    <source>
        <dbReference type="ARBA" id="ARBA00004496"/>
    </source>
</evidence>
<dbReference type="PANTHER" id="PTHR23326">
    <property type="entry name" value="CCR4 NOT-RELATED"/>
    <property type="match status" value="1"/>
</dbReference>
<dbReference type="GO" id="GO:0005634">
    <property type="term" value="C:nucleus"/>
    <property type="evidence" value="ECO:0007669"/>
    <property type="project" value="UniProtKB-SubCell"/>
</dbReference>
<feature type="compositionally biased region" description="Basic and acidic residues" evidence="11">
    <location>
        <begin position="161"/>
        <end position="174"/>
    </location>
</feature>
<evidence type="ECO:0000259" key="13">
    <source>
        <dbReference type="Pfam" id="PF04153"/>
    </source>
</evidence>
<comment type="similarity">
    <text evidence="3 10">Belongs to the CNOT2/3/5 family.</text>
</comment>
<dbReference type="Pfam" id="PF04065">
    <property type="entry name" value="Not3"/>
    <property type="match status" value="1"/>
</dbReference>
<evidence type="ECO:0000256" key="11">
    <source>
        <dbReference type="SAM" id="MobiDB-lite"/>
    </source>
</evidence>
<feature type="domain" description="CCR4-Not complex component Not N-terminal" evidence="12">
    <location>
        <begin position="4"/>
        <end position="247"/>
    </location>
</feature>
<evidence type="ECO:0000313" key="15">
    <source>
        <dbReference type="Proteomes" id="UP000483820"/>
    </source>
</evidence>
<feature type="compositionally biased region" description="Low complexity" evidence="11">
    <location>
        <begin position="471"/>
        <end position="488"/>
    </location>
</feature>
<feature type="region of interest" description="Disordered" evidence="11">
    <location>
        <begin position="260"/>
        <end position="497"/>
    </location>
</feature>
<dbReference type="InterPro" id="IPR040168">
    <property type="entry name" value="Not2/3/5"/>
</dbReference>
<feature type="compositionally biased region" description="Basic and acidic residues" evidence="11">
    <location>
        <begin position="317"/>
        <end position="332"/>
    </location>
</feature>
<evidence type="ECO:0000256" key="1">
    <source>
        <dbReference type="ARBA" id="ARBA00004123"/>
    </source>
</evidence>
<comment type="caution">
    <text evidence="14">The sequence shown here is derived from an EMBL/GenBank/DDBJ whole genome shotgun (WGS) entry which is preliminary data.</text>
</comment>
<dbReference type="InterPro" id="IPR038635">
    <property type="entry name" value="CCR4-NOT_su2/3/5_C_sf"/>
</dbReference>
<dbReference type="Proteomes" id="UP000483820">
    <property type="component" value="Chromosome III"/>
</dbReference>
<feature type="compositionally biased region" description="Polar residues" evidence="11">
    <location>
        <begin position="425"/>
        <end position="443"/>
    </location>
</feature>
<evidence type="ECO:0000256" key="8">
    <source>
        <dbReference type="ARBA" id="ARBA00023163"/>
    </source>
</evidence>
<organism evidence="14 15">
    <name type="scientific">Caenorhabditis remanei</name>
    <name type="common">Caenorhabditis vulgaris</name>
    <dbReference type="NCBI Taxonomy" id="31234"/>
    <lineage>
        <taxon>Eukaryota</taxon>
        <taxon>Metazoa</taxon>
        <taxon>Ecdysozoa</taxon>
        <taxon>Nematoda</taxon>
        <taxon>Chromadorea</taxon>
        <taxon>Rhabditida</taxon>
        <taxon>Rhabditina</taxon>
        <taxon>Rhabditomorpha</taxon>
        <taxon>Rhabditoidea</taxon>
        <taxon>Rhabditidae</taxon>
        <taxon>Peloderinae</taxon>
        <taxon>Caenorhabditis</taxon>
    </lineage>
</organism>
<feature type="compositionally biased region" description="Low complexity" evidence="11">
    <location>
        <begin position="358"/>
        <end position="385"/>
    </location>
</feature>
<evidence type="ECO:0000256" key="10">
    <source>
        <dbReference type="PIRNR" id="PIRNR005290"/>
    </source>
</evidence>
<comment type="subcellular location">
    <subcellularLocation>
        <location evidence="2 10">Cytoplasm</location>
    </subcellularLocation>
    <subcellularLocation>
        <location evidence="1 10">Nucleus</location>
    </subcellularLocation>
</comment>
<dbReference type="GO" id="GO:0000932">
    <property type="term" value="C:P-body"/>
    <property type="evidence" value="ECO:0007669"/>
    <property type="project" value="UniProtKB-UniRule"/>
</dbReference>
<feature type="compositionally biased region" description="Pro residues" evidence="11">
    <location>
        <begin position="333"/>
        <end position="348"/>
    </location>
</feature>
<keyword evidence="6" id="KW-0597">Phosphoprotein</keyword>
<dbReference type="AlphaFoldDB" id="A0A6A5H413"/>
<feature type="region of interest" description="Disordered" evidence="11">
    <location>
        <begin position="93"/>
        <end position="117"/>
    </location>
</feature>
<protein>
    <submittedName>
        <fullName evidence="14">Uncharacterized protein</fullName>
    </submittedName>
</protein>
<dbReference type="GeneID" id="9802784"/>
<evidence type="ECO:0000256" key="7">
    <source>
        <dbReference type="ARBA" id="ARBA00023015"/>
    </source>
</evidence>
<dbReference type="GO" id="GO:2000036">
    <property type="term" value="P:regulation of stem cell population maintenance"/>
    <property type="evidence" value="ECO:0007669"/>
    <property type="project" value="UniProtKB-ARBA"/>
</dbReference>
<dbReference type="GO" id="GO:0030015">
    <property type="term" value="C:CCR4-NOT core complex"/>
    <property type="evidence" value="ECO:0007669"/>
    <property type="project" value="UniProtKB-UniRule"/>
</dbReference>
<dbReference type="KEGG" id="crq:GCK72_010206"/>
<evidence type="ECO:0000259" key="12">
    <source>
        <dbReference type="Pfam" id="PF04065"/>
    </source>
</evidence>
<evidence type="ECO:0000256" key="3">
    <source>
        <dbReference type="ARBA" id="ARBA00007682"/>
    </source>
</evidence>
<keyword evidence="7 10" id="KW-0805">Transcription regulation</keyword>
<evidence type="ECO:0000256" key="5">
    <source>
        <dbReference type="ARBA" id="ARBA00022491"/>
    </source>
</evidence>
<keyword evidence="4 10" id="KW-0963">Cytoplasm</keyword>
<accession>A0A6A5H413</accession>
<keyword evidence="9 10" id="KW-0539">Nucleus</keyword>
<proteinExistence type="inferred from homology"/>
<dbReference type="InterPro" id="IPR007207">
    <property type="entry name" value="Not_N"/>
</dbReference>
<evidence type="ECO:0000313" key="14">
    <source>
        <dbReference type="EMBL" id="KAF1761947.1"/>
    </source>
</evidence>
<evidence type="ECO:0000256" key="9">
    <source>
        <dbReference type="ARBA" id="ARBA00023242"/>
    </source>
</evidence>